<comment type="catalytic activity">
    <reaction evidence="9 12">
        <text>cytidine(4) in tRNA(Pro) + S-adenosyl-L-methionine = 2'-O-methylcytidine(4) in tRNA(Pro) + S-adenosyl-L-homocysteine + H(+)</text>
        <dbReference type="Rhea" id="RHEA:32767"/>
        <dbReference type="Rhea" id="RHEA-COMP:10397"/>
        <dbReference type="Rhea" id="RHEA-COMP:10398"/>
        <dbReference type="ChEBI" id="CHEBI:15378"/>
        <dbReference type="ChEBI" id="CHEBI:57856"/>
        <dbReference type="ChEBI" id="CHEBI:59789"/>
        <dbReference type="ChEBI" id="CHEBI:74495"/>
        <dbReference type="ChEBI" id="CHEBI:82748"/>
        <dbReference type="EC" id="2.1.1.225"/>
    </reaction>
</comment>
<dbReference type="InterPro" id="IPR021721">
    <property type="entry name" value="Znf_CCCH-type_TRM13"/>
</dbReference>
<feature type="compositionally biased region" description="Acidic residues" evidence="13">
    <location>
        <begin position="257"/>
        <end position="271"/>
    </location>
</feature>
<dbReference type="InterPro" id="IPR022776">
    <property type="entry name" value="TRM13/UPF0224_CHHC_Znf_dom"/>
</dbReference>
<dbReference type="PROSITE" id="PS51800">
    <property type="entry name" value="ZF_CHHC_U11_48K"/>
    <property type="match status" value="1"/>
</dbReference>
<comment type="function">
    <text evidence="12">tRNA methylase which 2'-O-methylates cytidine(4) in tRNA(Pro) and tRNA(Gly)(GCC), and adenosine(4) in tRNA(His).</text>
</comment>
<dbReference type="EC" id="2.1.1.225" evidence="12"/>
<accession>A0AB34J776</accession>
<dbReference type="Pfam" id="PF05206">
    <property type="entry name" value="TRM13"/>
    <property type="match status" value="2"/>
</dbReference>
<evidence type="ECO:0000313" key="16">
    <source>
        <dbReference type="Proteomes" id="UP001515480"/>
    </source>
</evidence>
<evidence type="ECO:0000256" key="12">
    <source>
        <dbReference type="RuleBase" id="RU367103"/>
    </source>
</evidence>
<evidence type="ECO:0000256" key="10">
    <source>
        <dbReference type="ARBA" id="ARBA00048635"/>
    </source>
</evidence>
<feature type="region of interest" description="Disordered" evidence="13">
    <location>
        <begin position="402"/>
        <end position="433"/>
    </location>
</feature>
<evidence type="ECO:0000256" key="4">
    <source>
        <dbReference type="ARBA" id="ARBA00022691"/>
    </source>
</evidence>
<evidence type="ECO:0000259" key="14">
    <source>
        <dbReference type="PROSITE" id="PS51800"/>
    </source>
</evidence>
<keyword evidence="5 12" id="KW-0819">tRNA processing</keyword>
<keyword evidence="6 12" id="KW-0479">Metal-binding</keyword>
<evidence type="ECO:0000256" key="7">
    <source>
        <dbReference type="ARBA" id="ARBA00022771"/>
    </source>
</evidence>
<gene>
    <name evidence="15" type="ORF">AB1Y20_005633</name>
</gene>
<evidence type="ECO:0000313" key="15">
    <source>
        <dbReference type="EMBL" id="KAL1512375.1"/>
    </source>
</evidence>
<sequence>MDRPPSTESCALWLPSKKRQCHFPRVGGFEYCGHHLASRGEAEAASVRVPCPLDPRHSVFERELHRHLRRCPKAKEAAAMAALPCYRQDANAPPVAAAAAAAPRGGGGAGGAIHHSLGEARGGAPLGAAGVARLAKLCERVASAHAACGESVRREEGGEGGGGGGGAEKHRVQNEAIVRAMGRVGAVRARAVHMEVGAGKGKLAAVVSEACPLARYVLVDWAKPHGAADKEMEARGVAVRRYKLDLRHLWLRGLSEWGEDEGEGEGGEDEGGGGGEREGGGEGGVDAHGETGGEGKGGGEVGGERGAEGGRGGGEALWRSVIGKHLCGAATDFALRSVVGALPEEGRRGVVNSVAIATCCHHKCTWPTYVNPAFLQGLGFDEADFQLLVLMSSWATAAKPACSRAPANGSREKATGEVGEADGRDEEGEHGAADAAAAELGNTLRDVLSEAERVAVGWQCKRLLDSGRQRFLEAHGYRAWQEQYVDSQVSPENVLLLATYSGVQRKS</sequence>
<comment type="similarity">
    <text evidence="1 12">Belongs to the methyltransferase TRM13 family.</text>
</comment>
<keyword evidence="8 12" id="KW-0862">Zinc</keyword>
<dbReference type="EMBL" id="JBGBPQ010000013">
    <property type="protein sequence ID" value="KAL1512375.1"/>
    <property type="molecule type" value="Genomic_DNA"/>
</dbReference>
<dbReference type="Proteomes" id="UP001515480">
    <property type="component" value="Unassembled WGS sequence"/>
</dbReference>
<keyword evidence="3 12" id="KW-0808">Transferase</keyword>
<comment type="caution">
    <text evidence="15">The sequence shown here is derived from an EMBL/GenBank/DDBJ whole genome shotgun (WGS) entry which is preliminary data.</text>
</comment>
<evidence type="ECO:0000256" key="13">
    <source>
        <dbReference type="SAM" id="MobiDB-lite"/>
    </source>
</evidence>
<dbReference type="AlphaFoldDB" id="A0AB34J776"/>
<dbReference type="GO" id="GO:0030488">
    <property type="term" value="P:tRNA methylation"/>
    <property type="evidence" value="ECO:0007669"/>
    <property type="project" value="InterPro"/>
</dbReference>
<keyword evidence="4 12" id="KW-0949">S-adenosyl-L-methionine</keyword>
<organism evidence="15 16">
    <name type="scientific">Prymnesium parvum</name>
    <name type="common">Toxic golden alga</name>
    <dbReference type="NCBI Taxonomy" id="97485"/>
    <lineage>
        <taxon>Eukaryota</taxon>
        <taxon>Haptista</taxon>
        <taxon>Haptophyta</taxon>
        <taxon>Prymnesiophyceae</taxon>
        <taxon>Prymnesiales</taxon>
        <taxon>Prymnesiaceae</taxon>
        <taxon>Prymnesium</taxon>
    </lineage>
</organism>
<evidence type="ECO:0000256" key="2">
    <source>
        <dbReference type="ARBA" id="ARBA00022603"/>
    </source>
</evidence>
<reference evidence="15 16" key="1">
    <citation type="journal article" date="2024" name="Science">
        <title>Giant polyketide synthase enzymes in the biosynthesis of giant marine polyether toxins.</title>
        <authorList>
            <person name="Fallon T.R."/>
            <person name="Shende V.V."/>
            <person name="Wierzbicki I.H."/>
            <person name="Pendleton A.L."/>
            <person name="Watervoot N.F."/>
            <person name="Auber R.P."/>
            <person name="Gonzalez D.J."/>
            <person name="Wisecaver J.H."/>
            <person name="Moore B.S."/>
        </authorList>
    </citation>
    <scope>NUCLEOTIDE SEQUENCE [LARGE SCALE GENOMIC DNA]</scope>
    <source>
        <strain evidence="15 16">12B1</strain>
    </source>
</reference>
<evidence type="ECO:0000256" key="1">
    <source>
        <dbReference type="ARBA" id="ARBA00005265"/>
    </source>
</evidence>
<dbReference type="PANTHER" id="PTHR12998:SF0">
    <property type="entry name" value="TRNA:M(4)X MODIFICATION ENZYME TRM13 HOMOLOG"/>
    <property type="match status" value="1"/>
</dbReference>
<feature type="compositionally biased region" description="Basic and acidic residues" evidence="13">
    <location>
        <begin position="275"/>
        <end position="293"/>
    </location>
</feature>
<proteinExistence type="inferred from homology"/>
<evidence type="ECO:0000256" key="8">
    <source>
        <dbReference type="ARBA" id="ARBA00022833"/>
    </source>
</evidence>
<evidence type="ECO:0000256" key="3">
    <source>
        <dbReference type="ARBA" id="ARBA00022679"/>
    </source>
</evidence>
<keyword evidence="2 12" id="KW-0489">Methyltransferase</keyword>
<protein>
    <recommendedName>
        <fullName evidence="12">tRNA:m(4)X modification enzyme TRM13</fullName>
        <ecNumber evidence="12">2.1.1.225</ecNumber>
    </recommendedName>
</protein>
<feature type="domain" description="CHHC U11-48K-type" evidence="14">
    <location>
        <begin position="48"/>
        <end position="75"/>
    </location>
</feature>
<dbReference type="GO" id="GO:0008270">
    <property type="term" value="F:zinc ion binding"/>
    <property type="evidence" value="ECO:0007669"/>
    <property type="project" value="UniProtKB-KW"/>
</dbReference>
<evidence type="ECO:0000256" key="6">
    <source>
        <dbReference type="ARBA" id="ARBA00022723"/>
    </source>
</evidence>
<keyword evidence="7 12" id="KW-0863">Zinc-finger</keyword>
<evidence type="ECO:0000256" key="5">
    <source>
        <dbReference type="ARBA" id="ARBA00022694"/>
    </source>
</evidence>
<comment type="catalytic activity">
    <reaction evidence="10 12">
        <text>cytidine(4) in tRNA(Gly)(GCC) + S-adenosyl-L-methionine = 2'-O-methylcytidine(4) in tRNA(Gly)(GCC) + S-adenosyl-L-homocysteine + H(+)</text>
        <dbReference type="Rhea" id="RHEA:43192"/>
        <dbReference type="Rhea" id="RHEA-COMP:10399"/>
        <dbReference type="Rhea" id="RHEA-COMP:10400"/>
        <dbReference type="ChEBI" id="CHEBI:15378"/>
        <dbReference type="ChEBI" id="CHEBI:57856"/>
        <dbReference type="ChEBI" id="CHEBI:59789"/>
        <dbReference type="ChEBI" id="CHEBI:74495"/>
        <dbReference type="ChEBI" id="CHEBI:82748"/>
        <dbReference type="EC" id="2.1.1.225"/>
    </reaction>
</comment>
<dbReference type="InterPro" id="IPR007871">
    <property type="entry name" value="Methyltransferase_TRM13"/>
</dbReference>
<name>A0AB34J776_PRYPA</name>
<dbReference type="Pfam" id="PF11722">
    <property type="entry name" value="zf-TRM13_CCCH"/>
    <property type="match status" value="1"/>
</dbReference>
<dbReference type="PANTHER" id="PTHR12998">
    <property type="entry name" value="TRNA:M(4)X MODIFICATION ENZYME TRM13 HOMOLOG"/>
    <property type="match status" value="1"/>
</dbReference>
<dbReference type="GO" id="GO:0106050">
    <property type="term" value="F:tRNA 2'-O-methyltransferase activity"/>
    <property type="evidence" value="ECO:0007669"/>
    <property type="project" value="UniProtKB-UniRule"/>
</dbReference>
<evidence type="ECO:0000256" key="11">
    <source>
        <dbReference type="ARBA" id="ARBA00049393"/>
    </source>
</evidence>
<keyword evidence="16" id="KW-1185">Reference proteome</keyword>
<dbReference type="Pfam" id="PF05253">
    <property type="entry name" value="zf-U11-48K"/>
    <property type="match status" value="1"/>
</dbReference>
<dbReference type="InterPro" id="IPR039044">
    <property type="entry name" value="Trm13"/>
</dbReference>
<feature type="region of interest" description="Disordered" evidence="13">
    <location>
        <begin position="257"/>
        <end position="312"/>
    </location>
</feature>
<comment type="catalytic activity">
    <reaction evidence="11 12">
        <text>adenosine(4) in tRNA(His) + S-adenosyl-L-methionine = 2'-O-methyladenosine(4) in tRNA(His) + S-adenosyl-L-homocysteine + H(+)</text>
        <dbReference type="Rhea" id="RHEA:43196"/>
        <dbReference type="Rhea" id="RHEA-COMP:10401"/>
        <dbReference type="Rhea" id="RHEA-COMP:10402"/>
        <dbReference type="ChEBI" id="CHEBI:15378"/>
        <dbReference type="ChEBI" id="CHEBI:57856"/>
        <dbReference type="ChEBI" id="CHEBI:59789"/>
        <dbReference type="ChEBI" id="CHEBI:74411"/>
        <dbReference type="ChEBI" id="CHEBI:74477"/>
        <dbReference type="EC" id="2.1.1.225"/>
    </reaction>
</comment>
<evidence type="ECO:0000256" key="9">
    <source>
        <dbReference type="ARBA" id="ARBA00048165"/>
    </source>
</evidence>